<evidence type="ECO:0000256" key="1">
    <source>
        <dbReference type="SAM" id="Phobius"/>
    </source>
</evidence>
<sequence>MDVFLSALTPAFLLHLFFHVAVPVAVAALFFRKAFWRATLLMLAGILIDIDHLAASPIVDPNRCSVGYHLLHSFWLIPVYVALAFYPKTRLVGLGLIIHIILDTTECVRTGTSVFTAF</sequence>
<dbReference type="Pfam" id="PF19617">
    <property type="entry name" value="DUF6122"/>
    <property type="match status" value="1"/>
</dbReference>
<feature type="transmembrane region" description="Helical" evidence="1">
    <location>
        <begin position="12"/>
        <end position="31"/>
    </location>
</feature>
<comment type="caution">
    <text evidence="2">The sequence shown here is derived from an EMBL/GenBank/DDBJ whole genome shotgun (WGS) entry which is preliminary data.</text>
</comment>
<evidence type="ECO:0000313" key="2">
    <source>
        <dbReference type="EMBL" id="MFD3000898.1"/>
    </source>
</evidence>
<gene>
    <name evidence="2" type="ORF">ACFS7Z_11035</name>
</gene>
<keyword evidence="1" id="KW-0812">Transmembrane</keyword>
<protein>
    <submittedName>
        <fullName evidence="2">DUF6122 family protein</fullName>
    </submittedName>
</protein>
<reference evidence="3" key="1">
    <citation type="journal article" date="2019" name="Int. J. Syst. Evol. Microbiol.">
        <title>The Global Catalogue of Microorganisms (GCM) 10K type strain sequencing project: providing services to taxonomists for standard genome sequencing and annotation.</title>
        <authorList>
            <consortium name="The Broad Institute Genomics Platform"/>
            <consortium name="The Broad Institute Genome Sequencing Center for Infectious Disease"/>
            <person name="Wu L."/>
            <person name="Ma J."/>
        </authorList>
    </citation>
    <scope>NUCLEOTIDE SEQUENCE [LARGE SCALE GENOMIC DNA]</scope>
    <source>
        <strain evidence="3">KCTC 23984</strain>
    </source>
</reference>
<keyword evidence="3" id="KW-1185">Reference proteome</keyword>
<accession>A0ABW6BV04</accession>
<dbReference type="RefSeq" id="WP_377484410.1">
    <property type="nucleotide sequence ID" value="NZ_JBHUOX010000007.1"/>
</dbReference>
<name>A0ABW6BV04_9BACT</name>
<organism evidence="2 3">
    <name type="scientific">Pontibacter toksunensis</name>
    <dbReference type="NCBI Taxonomy" id="1332631"/>
    <lineage>
        <taxon>Bacteria</taxon>
        <taxon>Pseudomonadati</taxon>
        <taxon>Bacteroidota</taxon>
        <taxon>Cytophagia</taxon>
        <taxon>Cytophagales</taxon>
        <taxon>Hymenobacteraceae</taxon>
        <taxon>Pontibacter</taxon>
    </lineage>
</organism>
<dbReference type="EMBL" id="JBHUOX010000007">
    <property type="protein sequence ID" value="MFD3000898.1"/>
    <property type="molecule type" value="Genomic_DNA"/>
</dbReference>
<keyword evidence="1" id="KW-0472">Membrane</keyword>
<dbReference type="InterPro" id="IPR046125">
    <property type="entry name" value="DUF6122"/>
</dbReference>
<keyword evidence="1" id="KW-1133">Transmembrane helix</keyword>
<dbReference type="Proteomes" id="UP001597641">
    <property type="component" value="Unassembled WGS sequence"/>
</dbReference>
<proteinExistence type="predicted"/>
<evidence type="ECO:0000313" key="3">
    <source>
        <dbReference type="Proteomes" id="UP001597641"/>
    </source>
</evidence>